<feature type="compositionally biased region" description="Basic and acidic residues" evidence="1">
    <location>
        <begin position="53"/>
        <end position="78"/>
    </location>
</feature>
<dbReference type="InterPro" id="IPR040246">
    <property type="entry name" value="C16orf87-like"/>
</dbReference>
<dbReference type="OrthoDB" id="6153314at2759"/>
<reference evidence="2" key="1">
    <citation type="journal article" date="2019" name="bioRxiv">
        <title>The Genome of the Zebra Mussel, Dreissena polymorpha: A Resource for Invasive Species Research.</title>
        <authorList>
            <person name="McCartney M.A."/>
            <person name="Auch B."/>
            <person name="Kono T."/>
            <person name="Mallez S."/>
            <person name="Zhang Y."/>
            <person name="Obille A."/>
            <person name="Becker A."/>
            <person name="Abrahante J.E."/>
            <person name="Garbe J."/>
            <person name="Badalamenti J.P."/>
            <person name="Herman A."/>
            <person name="Mangelson H."/>
            <person name="Liachko I."/>
            <person name="Sullivan S."/>
            <person name="Sone E.D."/>
            <person name="Koren S."/>
            <person name="Silverstein K.A.T."/>
            <person name="Beckman K.B."/>
            <person name="Gohl D.M."/>
        </authorList>
    </citation>
    <scope>NUCLEOTIDE SEQUENCE</scope>
    <source>
        <strain evidence="2">Duluth1</strain>
        <tissue evidence="2">Whole animal</tissue>
    </source>
</reference>
<organism evidence="2 3">
    <name type="scientific">Dreissena polymorpha</name>
    <name type="common">Zebra mussel</name>
    <name type="synonym">Mytilus polymorpha</name>
    <dbReference type="NCBI Taxonomy" id="45954"/>
    <lineage>
        <taxon>Eukaryota</taxon>
        <taxon>Metazoa</taxon>
        <taxon>Spiralia</taxon>
        <taxon>Lophotrochozoa</taxon>
        <taxon>Mollusca</taxon>
        <taxon>Bivalvia</taxon>
        <taxon>Autobranchia</taxon>
        <taxon>Heteroconchia</taxon>
        <taxon>Euheterodonta</taxon>
        <taxon>Imparidentia</taxon>
        <taxon>Neoheterodontei</taxon>
        <taxon>Myida</taxon>
        <taxon>Dreissenoidea</taxon>
        <taxon>Dreissenidae</taxon>
        <taxon>Dreissena</taxon>
    </lineage>
</organism>
<feature type="region of interest" description="Disordered" evidence="1">
    <location>
        <begin position="44"/>
        <end position="155"/>
    </location>
</feature>
<proteinExistence type="predicted"/>
<reference evidence="2" key="2">
    <citation type="submission" date="2020-11" db="EMBL/GenBank/DDBJ databases">
        <authorList>
            <person name="McCartney M.A."/>
            <person name="Auch B."/>
            <person name="Kono T."/>
            <person name="Mallez S."/>
            <person name="Becker A."/>
            <person name="Gohl D.M."/>
            <person name="Silverstein K.A.T."/>
            <person name="Koren S."/>
            <person name="Bechman K.B."/>
            <person name="Herman A."/>
            <person name="Abrahante J.E."/>
            <person name="Garbe J."/>
        </authorList>
    </citation>
    <scope>NUCLEOTIDE SEQUENCE</scope>
    <source>
        <strain evidence="2">Duluth1</strain>
        <tissue evidence="2">Whole animal</tissue>
    </source>
</reference>
<dbReference type="Proteomes" id="UP000828390">
    <property type="component" value="Unassembled WGS sequence"/>
</dbReference>
<keyword evidence="3" id="KW-1185">Reference proteome</keyword>
<dbReference type="EMBL" id="JAIWYP010000008">
    <property type="protein sequence ID" value="KAH3781708.1"/>
    <property type="molecule type" value="Genomic_DNA"/>
</dbReference>
<accession>A0A9D4ELZ0</accession>
<dbReference type="AlphaFoldDB" id="A0A9D4ELZ0"/>
<name>A0A9D4ELZ0_DREPO</name>
<feature type="compositionally biased region" description="Polar residues" evidence="1">
    <location>
        <begin position="104"/>
        <end position="113"/>
    </location>
</feature>
<feature type="region of interest" description="Disordered" evidence="1">
    <location>
        <begin position="1"/>
        <end position="20"/>
    </location>
</feature>
<evidence type="ECO:0000313" key="2">
    <source>
        <dbReference type="EMBL" id="KAH3781708.1"/>
    </source>
</evidence>
<sequence length="188" mass="21857">MNRNVNKQSKNRQEPHKVVKKCSECEKEIPVACKTCPMCKATVVSNRTHKLSKSSDTEEKDSESKIRRTERIRRERPDFFNALEVENKFKTRRKRKESTEAGRLTSQTSVSSTGDGEGMEEGETPKKRRGRPRSVAMSDMFDKMSESKSPPVEEEDWYGHLPQEKLWQYQIILAEINRKISTQTFNPM</sequence>
<feature type="compositionally biased region" description="Basic and acidic residues" evidence="1">
    <location>
        <begin position="11"/>
        <end position="20"/>
    </location>
</feature>
<comment type="caution">
    <text evidence="2">The sequence shown here is derived from an EMBL/GenBank/DDBJ whole genome shotgun (WGS) entry which is preliminary data.</text>
</comment>
<dbReference type="PANTHER" id="PTHR31101">
    <property type="entry name" value="UPF0547 PROTEIN C16ORF87"/>
    <property type="match status" value="1"/>
</dbReference>
<evidence type="ECO:0000256" key="1">
    <source>
        <dbReference type="SAM" id="MobiDB-lite"/>
    </source>
</evidence>
<evidence type="ECO:0000313" key="3">
    <source>
        <dbReference type="Proteomes" id="UP000828390"/>
    </source>
</evidence>
<gene>
    <name evidence="2" type="ORF">DPMN_159611</name>
</gene>
<protein>
    <submittedName>
        <fullName evidence="2">Uncharacterized protein</fullName>
    </submittedName>
</protein>